<organism evidence="1 2">
    <name type="scientific">Phaseolus angularis</name>
    <name type="common">Azuki bean</name>
    <name type="synonym">Vigna angularis</name>
    <dbReference type="NCBI Taxonomy" id="3914"/>
    <lineage>
        <taxon>Eukaryota</taxon>
        <taxon>Viridiplantae</taxon>
        <taxon>Streptophyta</taxon>
        <taxon>Embryophyta</taxon>
        <taxon>Tracheophyta</taxon>
        <taxon>Spermatophyta</taxon>
        <taxon>Magnoliopsida</taxon>
        <taxon>eudicotyledons</taxon>
        <taxon>Gunneridae</taxon>
        <taxon>Pentapetalae</taxon>
        <taxon>rosids</taxon>
        <taxon>fabids</taxon>
        <taxon>Fabales</taxon>
        <taxon>Fabaceae</taxon>
        <taxon>Papilionoideae</taxon>
        <taxon>50 kb inversion clade</taxon>
        <taxon>NPAAA clade</taxon>
        <taxon>indigoferoid/millettioid clade</taxon>
        <taxon>Phaseoleae</taxon>
        <taxon>Vigna</taxon>
    </lineage>
</organism>
<gene>
    <name evidence="1" type="ORF">LR48_Vigan11g107400</name>
</gene>
<dbReference type="EMBL" id="CM003381">
    <property type="protein sequence ID" value="KOM58041.1"/>
    <property type="molecule type" value="Genomic_DNA"/>
</dbReference>
<dbReference type="Proteomes" id="UP000053144">
    <property type="component" value="Chromosome 11"/>
</dbReference>
<name>A0A0L9VSJ5_PHAAN</name>
<sequence length="124" mass="13721">MGCQGILFLKIEKDDTLNEGVTATYVYLTLKRKGVGIFGIPDTISLNWSVQRRARSCGNSPSSSLVLLPSSISTIVFTKALLWKVMNPNLANQLSSRVGSGLSRLSKQMEFSKSRLHIQEESSW</sequence>
<proteinExistence type="predicted"/>
<evidence type="ECO:0000313" key="2">
    <source>
        <dbReference type="Proteomes" id="UP000053144"/>
    </source>
</evidence>
<dbReference type="AlphaFoldDB" id="A0A0L9VSJ5"/>
<protein>
    <submittedName>
        <fullName evidence="1">Uncharacterized protein</fullName>
    </submittedName>
</protein>
<dbReference type="Gramene" id="KOM58041">
    <property type="protein sequence ID" value="KOM58041"/>
    <property type="gene ID" value="LR48_Vigan11g107400"/>
</dbReference>
<accession>A0A0L9VSJ5</accession>
<reference evidence="2" key="1">
    <citation type="journal article" date="2015" name="Proc. Natl. Acad. Sci. U.S.A.">
        <title>Genome sequencing of adzuki bean (Vigna angularis) provides insight into high starch and low fat accumulation and domestication.</title>
        <authorList>
            <person name="Yang K."/>
            <person name="Tian Z."/>
            <person name="Chen C."/>
            <person name="Luo L."/>
            <person name="Zhao B."/>
            <person name="Wang Z."/>
            <person name="Yu L."/>
            <person name="Li Y."/>
            <person name="Sun Y."/>
            <person name="Li W."/>
            <person name="Chen Y."/>
            <person name="Li Y."/>
            <person name="Zhang Y."/>
            <person name="Ai D."/>
            <person name="Zhao J."/>
            <person name="Shang C."/>
            <person name="Ma Y."/>
            <person name="Wu B."/>
            <person name="Wang M."/>
            <person name="Gao L."/>
            <person name="Sun D."/>
            <person name="Zhang P."/>
            <person name="Guo F."/>
            <person name="Wang W."/>
            <person name="Li Y."/>
            <person name="Wang J."/>
            <person name="Varshney R.K."/>
            <person name="Wang J."/>
            <person name="Ling H.Q."/>
            <person name="Wan P."/>
        </authorList>
    </citation>
    <scope>NUCLEOTIDE SEQUENCE</scope>
    <source>
        <strain evidence="2">cv. Jingnong 6</strain>
    </source>
</reference>
<evidence type="ECO:0000313" key="1">
    <source>
        <dbReference type="EMBL" id="KOM58041.1"/>
    </source>
</evidence>